<evidence type="ECO:0000256" key="5">
    <source>
        <dbReference type="ARBA" id="ARBA00023136"/>
    </source>
</evidence>
<evidence type="ECO:0000313" key="9">
    <source>
        <dbReference type="Proteomes" id="UP000012045"/>
    </source>
</evidence>
<feature type="transmembrane region" description="Helical" evidence="7">
    <location>
        <begin position="267"/>
        <end position="286"/>
    </location>
</feature>
<keyword evidence="3 7" id="KW-0812">Transmembrane</keyword>
<feature type="transmembrane region" description="Helical" evidence="7">
    <location>
        <begin position="306"/>
        <end position="325"/>
    </location>
</feature>
<evidence type="ECO:0000313" key="8">
    <source>
        <dbReference type="EMBL" id="EMR90194.1"/>
    </source>
</evidence>
<dbReference type="PANTHER" id="PTHR23501">
    <property type="entry name" value="MAJOR FACILITATOR SUPERFAMILY"/>
    <property type="match status" value="1"/>
</dbReference>
<evidence type="ECO:0000256" key="2">
    <source>
        <dbReference type="ARBA" id="ARBA00007520"/>
    </source>
</evidence>
<feature type="transmembrane region" description="Helical" evidence="7">
    <location>
        <begin position="392"/>
        <end position="413"/>
    </location>
</feature>
<feature type="region of interest" description="Disordered" evidence="6">
    <location>
        <begin position="1"/>
        <end position="55"/>
    </location>
</feature>
<evidence type="ECO:0000256" key="3">
    <source>
        <dbReference type="ARBA" id="ARBA00022692"/>
    </source>
</evidence>
<feature type="transmembrane region" description="Helical" evidence="7">
    <location>
        <begin position="337"/>
        <end position="355"/>
    </location>
</feature>
<feature type="compositionally biased region" description="Low complexity" evidence="6">
    <location>
        <begin position="1"/>
        <end position="17"/>
    </location>
</feature>
<feature type="transmembrane region" description="Helical" evidence="7">
    <location>
        <begin position="425"/>
        <end position="445"/>
    </location>
</feature>
<accession>M7U8Y8</accession>
<sequence length="576" mass="63572">MSPSKGSENVSGENSNSHTTSSEPDIRKPSNTISNVAEKNVVSEKEESAITESSLRNEDVSLRKVHDVDRVDKVNGKEDGKEEENHEYISGYKIFVVITAITLTTFLALLDTTIVATVSIFFFLWFMRGVNIRYKKQTGQTLIQHNTTTGHPPYNKPLPLPLGRRLVRKRLPHHQLFAATALRKTLHIFPFQICIPLLFLPFRIRFFVVWNGRFVEDVDCWTGGCGDGLGGFDEWRDYDFNAFGADREEAGLFGIYDFDLPVGVGGFYINLPCGFLVSLLLLSITIPERLHPAALTLTPLQRIQHLDLLGFSLFAPTAIQLLLALEWGGTTYPWSSSHIIGLFIGSFFNFLLFLYREYRAGDEAMVPLSLVRNTVVWTCCCTNFLFMAVQKIGYYLPFSIVGGCFAAIGYGLISTYTPSTPASKWIGYQIIGGIGRGLSMQMVIIAIQNNLTGTKIVIAQTLVIFFQYLGGALCLTFASTIFTAKLKSGLRTYAPTVNSQLVIEAGATAYRDVIPKDQVTNVVTAYSLAINHCFYLAAGLAAGVMLFVWGMGWKKIGTKSDGKNVEAGQEGGGAEA</sequence>
<protein>
    <submittedName>
        <fullName evidence="8">Putative mfs multidrug transporter protein</fullName>
    </submittedName>
</protein>
<organism evidence="8 9">
    <name type="scientific">Botryotinia fuckeliana (strain BcDW1)</name>
    <name type="common">Noble rot fungus</name>
    <name type="synonym">Botrytis cinerea</name>
    <dbReference type="NCBI Taxonomy" id="1290391"/>
    <lineage>
        <taxon>Eukaryota</taxon>
        <taxon>Fungi</taxon>
        <taxon>Dikarya</taxon>
        <taxon>Ascomycota</taxon>
        <taxon>Pezizomycotina</taxon>
        <taxon>Leotiomycetes</taxon>
        <taxon>Helotiales</taxon>
        <taxon>Sclerotiniaceae</taxon>
        <taxon>Botrytis</taxon>
    </lineage>
</organism>
<comment type="similarity">
    <text evidence="2">Belongs to the major facilitator superfamily. TCR/Tet family.</text>
</comment>
<dbReference type="OrthoDB" id="10021397at2759"/>
<dbReference type="GO" id="GO:0005886">
    <property type="term" value="C:plasma membrane"/>
    <property type="evidence" value="ECO:0007669"/>
    <property type="project" value="TreeGrafter"/>
</dbReference>
<dbReference type="GO" id="GO:0022857">
    <property type="term" value="F:transmembrane transporter activity"/>
    <property type="evidence" value="ECO:0007669"/>
    <property type="project" value="TreeGrafter"/>
</dbReference>
<feature type="transmembrane region" description="Helical" evidence="7">
    <location>
        <begin position="457"/>
        <end position="482"/>
    </location>
</feature>
<reference evidence="9" key="1">
    <citation type="journal article" date="2013" name="Genome Announc.">
        <title>Draft genome sequence of Botrytis cinerea BcDW1, inoculum for noble rot of grape berries.</title>
        <authorList>
            <person name="Blanco-Ulate B."/>
            <person name="Allen G."/>
            <person name="Powell A.L."/>
            <person name="Cantu D."/>
        </authorList>
    </citation>
    <scope>NUCLEOTIDE SEQUENCE [LARGE SCALE GENOMIC DNA]</scope>
    <source>
        <strain evidence="9">BcDW1</strain>
    </source>
</reference>
<feature type="compositionally biased region" description="Polar residues" evidence="6">
    <location>
        <begin position="18"/>
        <end position="37"/>
    </location>
</feature>
<feature type="transmembrane region" description="Helical" evidence="7">
    <location>
        <begin position="186"/>
        <end position="204"/>
    </location>
</feature>
<evidence type="ECO:0000256" key="4">
    <source>
        <dbReference type="ARBA" id="ARBA00022989"/>
    </source>
</evidence>
<evidence type="ECO:0000256" key="1">
    <source>
        <dbReference type="ARBA" id="ARBA00004141"/>
    </source>
</evidence>
<comment type="subcellular location">
    <subcellularLocation>
        <location evidence="1">Membrane</location>
        <topology evidence="1">Multi-pass membrane protein</topology>
    </subcellularLocation>
</comment>
<name>M7U8Y8_BOTF1</name>
<dbReference type="HOGENOM" id="CLU_000960_22_1_1"/>
<gene>
    <name evidence="8" type="ORF">BcDW1_1009</name>
</gene>
<evidence type="ECO:0000256" key="7">
    <source>
        <dbReference type="SAM" id="Phobius"/>
    </source>
</evidence>
<dbReference type="EMBL" id="KB707707">
    <property type="protein sequence ID" value="EMR90194.1"/>
    <property type="molecule type" value="Genomic_DNA"/>
</dbReference>
<keyword evidence="4 7" id="KW-1133">Transmembrane helix</keyword>
<keyword evidence="5 7" id="KW-0472">Membrane</keyword>
<dbReference type="AlphaFoldDB" id="M7U8Y8"/>
<feature type="transmembrane region" description="Helical" evidence="7">
    <location>
        <begin position="534"/>
        <end position="553"/>
    </location>
</feature>
<feature type="transmembrane region" description="Helical" evidence="7">
    <location>
        <begin position="94"/>
        <end position="127"/>
    </location>
</feature>
<evidence type="ECO:0000256" key="6">
    <source>
        <dbReference type="SAM" id="MobiDB-lite"/>
    </source>
</evidence>
<dbReference type="PANTHER" id="PTHR23501:SF193">
    <property type="entry name" value="MULTIDRUG TRANSPORTER, PUTATIVE (AFU_ORTHOLOGUE AFUA_8G00940)-RELATED"/>
    <property type="match status" value="1"/>
</dbReference>
<proteinExistence type="inferred from homology"/>
<dbReference type="Proteomes" id="UP000012045">
    <property type="component" value="Unassembled WGS sequence"/>
</dbReference>